<dbReference type="InterPro" id="IPR050926">
    <property type="entry name" value="Aconitase/IPM_isomerase"/>
</dbReference>
<dbReference type="GO" id="GO:0046872">
    <property type="term" value="F:metal ion binding"/>
    <property type="evidence" value="ECO:0007669"/>
    <property type="project" value="UniProtKB-KW"/>
</dbReference>
<dbReference type="FunFam" id="3.30.499.10:FF:000003">
    <property type="entry name" value="Aconitate hydratase, mitochondrial"/>
    <property type="match status" value="1"/>
</dbReference>
<evidence type="ECO:0000256" key="4">
    <source>
        <dbReference type="ARBA" id="ARBA00012926"/>
    </source>
</evidence>
<evidence type="ECO:0000256" key="8">
    <source>
        <dbReference type="ARBA" id="ARBA00022946"/>
    </source>
</evidence>
<evidence type="ECO:0000256" key="12">
    <source>
        <dbReference type="ARBA" id="ARBA00023501"/>
    </source>
</evidence>
<dbReference type="AlphaFoldDB" id="A0A2S0RAF8"/>
<dbReference type="OrthoDB" id="9764318at2"/>
<evidence type="ECO:0000256" key="7">
    <source>
        <dbReference type="ARBA" id="ARBA00022723"/>
    </source>
</evidence>
<dbReference type="GO" id="GO:0051539">
    <property type="term" value="F:4 iron, 4 sulfur cluster binding"/>
    <property type="evidence" value="ECO:0007669"/>
    <property type="project" value="InterPro"/>
</dbReference>
<gene>
    <name evidence="18" type="ORF">HYN48_00090</name>
</gene>
<dbReference type="InterPro" id="IPR015931">
    <property type="entry name" value="Acnase/IPM_dHydase_lsu_aba_1/3"/>
</dbReference>
<comment type="similarity">
    <text evidence="3">Belongs to the aconitase/IPM isomerase family.</text>
</comment>
<dbReference type="InterPro" id="IPR018136">
    <property type="entry name" value="Aconitase_4Fe-4S_BS"/>
</dbReference>
<dbReference type="PRINTS" id="PR00415">
    <property type="entry name" value="ACONITASE"/>
</dbReference>
<evidence type="ECO:0000256" key="15">
    <source>
        <dbReference type="ARBA" id="ARBA00031977"/>
    </source>
</evidence>
<evidence type="ECO:0000256" key="6">
    <source>
        <dbReference type="ARBA" id="ARBA00022532"/>
    </source>
</evidence>
<evidence type="ECO:0000313" key="18">
    <source>
        <dbReference type="EMBL" id="AWA28606.1"/>
    </source>
</evidence>
<feature type="domain" description="Aconitase A/isopropylmalate dehydratase small subunit swivel" evidence="17">
    <location>
        <begin position="558"/>
        <end position="686"/>
    </location>
</feature>
<organism evidence="18 19">
    <name type="scientific">Flavobacterium magnum</name>
    <dbReference type="NCBI Taxonomy" id="2162713"/>
    <lineage>
        <taxon>Bacteria</taxon>
        <taxon>Pseudomonadati</taxon>
        <taxon>Bacteroidota</taxon>
        <taxon>Flavobacteriia</taxon>
        <taxon>Flavobacteriales</taxon>
        <taxon>Flavobacteriaceae</taxon>
        <taxon>Flavobacterium</taxon>
    </lineage>
</organism>
<dbReference type="InterPro" id="IPR015932">
    <property type="entry name" value="Aconitase_dom2"/>
</dbReference>
<dbReference type="Gene3D" id="3.40.1060.10">
    <property type="entry name" value="Aconitase, Domain 2"/>
    <property type="match status" value="1"/>
</dbReference>
<dbReference type="FunFam" id="3.20.19.10:FF:000002">
    <property type="entry name" value="Aconitate hydratase, mitochondrial"/>
    <property type="match status" value="1"/>
</dbReference>
<dbReference type="EMBL" id="CP028811">
    <property type="protein sequence ID" value="AWA28606.1"/>
    <property type="molecule type" value="Genomic_DNA"/>
</dbReference>
<dbReference type="EC" id="4.2.1.3" evidence="4"/>
<keyword evidence="10" id="KW-0411">Iron-sulfur</keyword>
<evidence type="ECO:0000313" key="19">
    <source>
        <dbReference type="Proteomes" id="UP000244193"/>
    </source>
</evidence>
<keyword evidence="9" id="KW-0408">Iron</keyword>
<keyword evidence="6" id="KW-0816">Tricarboxylic acid cycle</keyword>
<keyword evidence="7" id="KW-0479">Metal-binding</keyword>
<dbReference type="GO" id="GO:0005829">
    <property type="term" value="C:cytosol"/>
    <property type="evidence" value="ECO:0007669"/>
    <property type="project" value="TreeGrafter"/>
</dbReference>
<evidence type="ECO:0000256" key="13">
    <source>
        <dbReference type="ARBA" id="ARBA00029682"/>
    </source>
</evidence>
<evidence type="ECO:0000256" key="2">
    <source>
        <dbReference type="ARBA" id="ARBA00004717"/>
    </source>
</evidence>
<name>A0A2S0RAF8_9FLAO</name>
<dbReference type="SUPFAM" id="SSF53732">
    <property type="entry name" value="Aconitase iron-sulfur domain"/>
    <property type="match status" value="1"/>
</dbReference>
<evidence type="ECO:0000256" key="3">
    <source>
        <dbReference type="ARBA" id="ARBA00007185"/>
    </source>
</evidence>
<proteinExistence type="inferred from homology"/>
<evidence type="ECO:0000256" key="10">
    <source>
        <dbReference type="ARBA" id="ARBA00023014"/>
    </source>
</evidence>
<dbReference type="PROSITE" id="PS01244">
    <property type="entry name" value="ACONITASE_2"/>
    <property type="match status" value="1"/>
</dbReference>
<evidence type="ECO:0000256" key="1">
    <source>
        <dbReference type="ARBA" id="ARBA00001966"/>
    </source>
</evidence>
<dbReference type="PANTHER" id="PTHR43160:SF3">
    <property type="entry name" value="ACONITATE HYDRATASE, MITOCHONDRIAL"/>
    <property type="match status" value="1"/>
</dbReference>
<dbReference type="Pfam" id="PF00694">
    <property type="entry name" value="Aconitase_C"/>
    <property type="match status" value="1"/>
</dbReference>
<dbReference type="InterPro" id="IPR006248">
    <property type="entry name" value="Aconitase_mito-like"/>
</dbReference>
<dbReference type="NCBIfam" id="NF005558">
    <property type="entry name" value="PRK07229.1"/>
    <property type="match status" value="1"/>
</dbReference>
<evidence type="ECO:0000256" key="5">
    <source>
        <dbReference type="ARBA" id="ARBA00019378"/>
    </source>
</evidence>
<dbReference type="NCBIfam" id="TIGR01340">
    <property type="entry name" value="aconitase_mito"/>
    <property type="match status" value="1"/>
</dbReference>
<feature type="domain" description="Aconitase/3-isopropylmalate dehydratase large subunit alpha/beta/alpha" evidence="16">
    <location>
        <begin position="34"/>
        <end position="477"/>
    </location>
</feature>
<comment type="catalytic activity">
    <reaction evidence="12">
        <text>citrate = D-threo-isocitrate</text>
        <dbReference type="Rhea" id="RHEA:10336"/>
        <dbReference type="ChEBI" id="CHEBI:15562"/>
        <dbReference type="ChEBI" id="CHEBI:16947"/>
        <dbReference type="EC" id="4.2.1.3"/>
    </reaction>
</comment>
<dbReference type="KEGG" id="fmg:HYN48_00090"/>
<dbReference type="FunFam" id="3.30.499.10:FF:000004">
    <property type="entry name" value="Aconitate hydratase, mitochondrial"/>
    <property type="match status" value="1"/>
</dbReference>
<dbReference type="SUPFAM" id="SSF52016">
    <property type="entry name" value="LeuD/IlvD-like"/>
    <property type="match status" value="1"/>
</dbReference>
<keyword evidence="11" id="KW-0456">Lyase</keyword>
<dbReference type="GO" id="GO:0006099">
    <property type="term" value="P:tricarboxylic acid cycle"/>
    <property type="evidence" value="ECO:0007669"/>
    <property type="project" value="UniProtKB-UniPathway"/>
</dbReference>
<dbReference type="InterPro" id="IPR036008">
    <property type="entry name" value="Aconitase_4Fe-4S_dom"/>
</dbReference>
<evidence type="ECO:0000256" key="14">
    <source>
        <dbReference type="ARBA" id="ARBA00031081"/>
    </source>
</evidence>
<dbReference type="InterPro" id="IPR015928">
    <property type="entry name" value="Aconitase/3IPM_dehydase_swvl"/>
</dbReference>
<comment type="cofactor">
    <cofactor evidence="1">
        <name>[4Fe-4S] cluster</name>
        <dbReference type="ChEBI" id="CHEBI:49883"/>
    </cofactor>
</comment>
<dbReference type="Proteomes" id="UP000244193">
    <property type="component" value="Chromosome"/>
</dbReference>
<dbReference type="Gene3D" id="3.20.19.10">
    <property type="entry name" value="Aconitase, domain 4"/>
    <property type="match status" value="1"/>
</dbReference>
<sequence length="755" mass="81524">MAFDIEMIKNVYANMTARVDKAREIVGRPLTLTEKILYNHLWEGTPSKAFTRGKDYVDFAPDRVACQDATAQMALLQFMHAGKAKVAVPTTVHCDHLIQAKVDAVTDLARAKTQSNEVFDFLSSVSNKYGIGFWKPGAGIIHQVVLENYAFPGGMMIGTDSHTVNAGGLGMVAIGVGGADAVDVMSGMAWELKFPKLIGVKLTGKLSGWTAPKDVILKVAGILTVKGGTGAIVEYFGEGAEAMSCTGKGTICNMGAEIGATTSTFGYDASMDRYLRSTDRADIADEANKIASYLTGDAEVYANPEQYFDQVIEINLSELEPYLNGPFTPDLATPISRMKEEAIKNDWPLKIEYGLIGSCTNSSYEDISRAASLAKQVADKKLKTKSNFTITPGSELVRYTIERDGFIDTFDKIGATVFANACGPCIGMWDREGAEKEERNTIVHSFNRNFSKRADGNPNTLAFVGSPELVTALAIAGDLSFNPLTDTLINEDGEEVKLDEPTGNELPPRGFAVEDAGFQAPALDGSGVSVVVSPTSERLQLLAPFEPWDGRNITNAKLLIKAFGKCTTDHISMAGPWLRFRGHLDNISNNMLIGAINAFNQKANSVKNQLTGAYEAVPAVQRAYKAAGIPSIVVGDHNYGEGSSREHAAMEPRFLGVKAVLVKSFARIHETNLKKQGMLALTFANEADYDKIQENDTINFTNLTEFAPGVPLTLEFTHEDGSVDVILANHTYNEGQIGWFVAGSALNLIAKAGNA</sequence>
<dbReference type="UniPathway" id="UPA00223">
    <property type="reaction ID" value="UER00718"/>
</dbReference>
<dbReference type="InterPro" id="IPR001030">
    <property type="entry name" value="Acoase/IPM_deHydtase_lsu_aba"/>
</dbReference>
<dbReference type="FunFam" id="3.40.1060.10:FF:000001">
    <property type="entry name" value="Aconitate hydratase, mitochondrial"/>
    <property type="match status" value="1"/>
</dbReference>
<dbReference type="Pfam" id="PF00330">
    <property type="entry name" value="Aconitase"/>
    <property type="match status" value="1"/>
</dbReference>
<evidence type="ECO:0000256" key="9">
    <source>
        <dbReference type="ARBA" id="ARBA00023004"/>
    </source>
</evidence>
<keyword evidence="8" id="KW-0809">Transit peptide</keyword>
<keyword evidence="19" id="KW-1185">Reference proteome</keyword>
<protein>
    <recommendedName>
        <fullName evidence="5">Aconitate hydratase A</fullName>
        <ecNumber evidence="4">4.2.1.3</ecNumber>
    </recommendedName>
    <alternativeName>
        <fullName evidence="13">Citrate hydro-lyase</fullName>
    </alternativeName>
    <alternativeName>
        <fullName evidence="15">Iron-responsive protein-like</fullName>
    </alternativeName>
    <alternativeName>
        <fullName evidence="14">RNA-binding protein</fullName>
    </alternativeName>
</protein>
<dbReference type="Gene3D" id="3.30.499.10">
    <property type="entry name" value="Aconitase, domain 3"/>
    <property type="match status" value="2"/>
</dbReference>
<accession>A0A2S0RAF8</accession>
<dbReference type="InterPro" id="IPR000573">
    <property type="entry name" value="AconitaseA/IPMdHydase_ssu_swvl"/>
</dbReference>
<comment type="pathway">
    <text evidence="2">Carbohydrate metabolism; tricarboxylic acid cycle; isocitrate from oxaloacetate: step 2/2.</text>
</comment>
<reference evidence="18 19" key="1">
    <citation type="submission" date="2018-04" db="EMBL/GenBank/DDBJ databases">
        <title>Genome sequencing of Flavobacterium sp. HYN0048.</title>
        <authorList>
            <person name="Yi H."/>
            <person name="Baek C."/>
        </authorList>
    </citation>
    <scope>NUCLEOTIDE SEQUENCE [LARGE SCALE GENOMIC DNA]</scope>
    <source>
        <strain evidence="18 19">HYN0048</strain>
    </source>
</reference>
<dbReference type="PROSITE" id="PS00450">
    <property type="entry name" value="ACONITASE_1"/>
    <property type="match status" value="1"/>
</dbReference>
<evidence type="ECO:0000259" key="16">
    <source>
        <dbReference type="Pfam" id="PF00330"/>
    </source>
</evidence>
<evidence type="ECO:0000259" key="17">
    <source>
        <dbReference type="Pfam" id="PF00694"/>
    </source>
</evidence>
<dbReference type="PANTHER" id="PTHR43160">
    <property type="entry name" value="ACONITATE HYDRATASE B"/>
    <property type="match status" value="1"/>
</dbReference>
<evidence type="ECO:0000256" key="11">
    <source>
        <dbReference type="ARBA" id="ARBA00023239"/>
    </source>
</evidence>
<dbReference type="RefSeq" id="WP_108369198.1">
    <property type="nucleotide sequence ID" value="NZ_CP028811.1"/>
</dbReference>
<dbReference type="GO" id="GO:0003994">
    <property type="term" value="F:aconitate hydratase activity"/>
    <property type="evidence" value="ECO:0007669"/>
    <property type="project" value="UniProtKB-EC"/>
</dbReference>